<reference evidence="1 2" key="1">
    <citation type="submission" date="2020-03" db="EMBL/GenBank/DDBJ databases">
        <title>Genomic Encyclopedia of Type Strains, Phase IV (KMG-IV): sequencing the most valuable type-strain genomes for metagenomic binning, comparative biology and taxonomic classification.</title>
        <authorList>
            <person name="Goeker M."/>
        </authorList>
    </citation>
    <scope>NUCLEOTIDE SEQUENCE [LARGE SCALE GENOMIC DNA]</scope>
    <source>
        <strain evidence="1 2">DSM 24233</strain>
    </source>
</reference>
<dbReference type="EMBL" id="JAATJA010000003">
    <property type="protein sequence ID" value="NJB69046.1"/>
    <property type="molecule type" value="Genomic_DNA"/>
</dbReference>
<dbReference type="RefSeq" id="WP_167942135.1">
    <property type="nucleotide sequence ID" value="NZ_JAATJA010000003.1"/>
</dbReference>
<evidence type="ECO:0000313" key="2">
    <source>
        <dbReference type="Proteomes" id="UP000580856"/>
    </source>
</evidence>
<accession>A0A846QJJ6</accession>
<sequence>MPHVVSLDAYRAHRQTLAPAPEVPPKRPVINDGQIFARNYSDPEGLVFAVLKIREVLRYHMRDDDGWQPLALAMLDAAYHFEAARSEALADACRALKDYMLAGMTPDNASDMTAALLLCDLIEKSPARRSAPDI</sequence>
<name>A0A846QJJ6_9BACT</name>
<dbReference type="Proteomes" id="UP000580856">
    <property type="component" value="Unassembled WGS sequence"/>
</dbReference>
<proteinExistence type="predicted"/>
<evidence type="ECO:0000313" key="1">
    <source>
        <dbReference type="EMBL" id="NJB69046.1"/>
    </source>
</evidence>
<organism evidence="1 2">
    <name type="scientific">Desulfobaculum xiamenense</name>
    <dbReference type="NCBI Taxonomy" id="995050"/>
    <lineage>
        <taxon>Bacteria</taxon>
        <taxon>Pseudomonadati</taxon>
        <taxon>Thermodesulfobacteriota</taxon>
        <taxon>Desulfovibrionia</taxon>
        <taxon>Desulfovibrionales</taxon>
        <taxon>Desulfovibrionaceae</taxon>
        <taxon>Desulfobaculum</taxon>
    </lineage>
</organism>
<gene>
    <name evidence="1" type="ORF">GGQ74_002740</name>
</gene>
<protein>
    <submittedName>
        <fullName evidence="1">Uncharacterized protein</fullName>
    </submittedName>
</protein>
<keyword evidence="2" id="KW-1185">Reference proteome</keyword>
<comment type="caution">
    <text evidence="1">The sequence shown here is derived from an EMBL/GenBank/DDBJ whole genome shotgun (WGS) entry which is preliminary data.</text>
</comment>
<dbReference type="AlphaFoldDB" id="A0A846QJJ6"/>